<comment type="caution">
    <text evidence="13">The sequence shown here is derived from an EMBL/GenBank/DDBJ whole genome shotgun (WGS) entry which is preliminary data.</text>
</comment>
<name>A0AAE0U7U5_9PEZI</name>
<dbReference type="Pfam" id="PF03901">
    <property type="entry name" value="Glyco_transf_22"/>
    <property type="match status" value="1"/>
</dbReference>
<evidence type="ECO:0000256" key="5">
    <source>
        <dbReference type="ARBA" id="ARBA00022679"/>
    </source>
</evidence>
<dbReference type="InterPro" id="IPR005599">
    <property type="entry name" value="GPI_mannosylTrfase"/>
</dbReference>
<reference evidence="13" key="2">
    <citation type="submission" date="2023-06" db="EMBL/GenBank/DDBJ databases">
        <authorList>
            <consortium name="Lawrence Berkeley National Laboratory"/>
            <person name="Haridas S."/>
            <person name="Hensen N."/>
            <person name="Bonometti L."/>
            <person name="Westerberg I."/>
            <person name="Brannstrom I.O."/>
            <person name="Guillou S."/>
            <person name="Cros-Aarteil S."/>
            <person name="Calhoun S."/>
            <person name="Kuo A."/>
            <person name="Mondo S."/>
            <person name="Pangilinan J."/>
            <person name="Riley R."/>
            <person name="LaButti K."/>
            <person name="Andreopoulos B."/>
            <person name="Lipzen A."/>
            <person name="Chen C."/>
            <person name="Yanf M."/>
            <person name="Daum C."/>
            <person name="Ng V."/>
            <person name="Clum A."/>
            <person name="Steindorff A."/>
            <person name="Ohm R."/>
            <person name="Martin F."/>
            <person name="Silar P."/>
            <person name="Natvig D."/>
            <person name="Lalanne C."/>
            <person name="Gautier V."/>
            <person name="Ament-velasquez S.L."/>
            <person name="Kruys A."/>
            <person name="Hutchinson M.I."/>
            <person name="Powell A.J."/>
            <person name="Barry K."/>
            <person name="Miller A.N."/>
            <person name="Grigoriev I.V."/>
            <person name="Debuchy R."/>
            <person name="Gladieux P."/>
            <person name="Thoren M.H."/>
            <person name="Johannesson H."/>
        </authorList>
    </citation>
    <scope>NUCLEOTIDE SEQUENCE</scope>
    <source>
        <strain evidence="13">CBS 232.78</strain>
    </source>
</reference>
<evidence type="ECO:0000256" key="2">
    <source>
        <dbReference type="ARBA" id="ARBA00004922"/>
    </source>
</evidence>
<evidence type="ECO:0000256" key="11">
    <source>
        <dbReference type="ARBA" id="ARBA00048899"/>
    </source>
</evidence>
<feature type="transmembrane region" description="Helical" evidence="12">
    <location>
        <begin position="95"/>
        <end position="113"/>
    </location>
</feature>
<organism evidence="13 14">
    <name type="scientific">Podospora didyma</name>
    <dbReference type="NCBI Taxonomy" id="330526"/>
    <lineage>
        <taxon>Eukaryota</taxon>
        <taxon>Fungi</taxon>
        <taxon>Dikarya</taxon>
        <taxon>Ascomycota</taxon>
        <taxon>Pezizomycotina</taxon>
        <taxon>Sordariomycetes</taxon>
        <taxon>Sordariomycetidae</taxon>
        <taxon>Sordariales</taxon>
        <taxon>Podosporaceae</taxon>
        <taxon>Podospora</taxon>
    </lineage>
</organism>
<feature type="transmembrane region" description="Helical" evidence="12">
    <location>
        <begin position="177"/>
        <end position="206"/>
    </location>
</feature>
<evidence type="ECO:0000256" key="1">
    <source>
        <dbReference type="ARBA" id="ARBA00004477"/>
    </source>
</evidence>
<comment type="subcellular location">
    <subcellularLocation>
        <location evidence="1 12">Endoplasmic reticulum membrane</location>
        <topology evidence="1 12">Multi-pass membrane protein</topology>
    </subcellularLocation>
</comment>
<dbReference type="GO" id="GO:0005789">
    <property type="term" value="C:endoplasmic reticulum membrane"/>
    <property type="evidence" value="ECO:0007669"/>
    <property type="project" value="UniProtKB-SubCell"/>
</dbReference>
<evidence type="ECO:0000256" key="8">
    <source>
        <dbReference type="ARBA" id="ARBA00022989"/>
    </source>
</evidence>
<feature type="transmembrane region" description="Helical" evidence="12">
    <location>
        <begin position="249"/>
        <end position="268"/>
    </location>
</feature>
<evidence type="ECO:0000313" key="13">
    <source>
        <dbReference type="EMBL" id="KAK3394221.1"/>
    </source>
</evidence>
<dbReference type="EC" id="2.4.1.-" evidence="12"/>
<dbReference type="Proteomes" id="UP001285441">
    <property type="component" value="Unassembled WGS sequence"/>
</dbReference>
<protein>
    <recommendedName>
        <fullName evidence="12">Mannosyltransferase</fullName>
        <ecNumber evidence="12">2.4.1.-</ecNumber>
    </recommendedName>
</protein>
<comment type="catalytic activity">
    <reaction evidence="11">
        <text>an alpha-D-Man-(1-&gt;2)-alpha-D-Man-(1-&gt;2)-alpha-D-Man-(1-&gt;3)-[alpha-D-Man-(1-&gt;2)-alpha-D-Man-(1-&gt;3)-alpha-D-Man-(1-&gt;6)]-beta-D-Man-(1-&gt;4)-beta-D-GlcNAc-(1-&gt;4)-alpha-D-GlcNAc-diphospho-di-trans,poly-cis-dolichol + a di-trans,poly-cis-dolichyl beta-D-mannosyl phosphate = an alpha-D-Man-(1-&gt;2)-alpha-D-Man-(1-&gt;2)-alpha-D-Man-(1-&gt;3)-[alpha-D-Man-(1-&gt;2)-alpha-D-Man-(1-&gt;3)-[alpha-D-Man-(1-&gt;6)]-alpha-D-Man-(1-&gt;6)]-beta-D-Man-(1-&gt;4)-beta-D-GlcNAc-(1-&gt;4)-alpha-D-GlcNAc-diphospho-di-trans,poly-cis-dolichol + a di-trans,poly-cis-dolichyl phosphate + H(+)</text>
        <dbReference type="Rhea" id="RHEA:29535"/>
        <dbReference type="Rhea" id="RHEA-COMP:19498"/>
        <dbReference type="Rhea" id="RHEA-COMP:19501"/>
        <dbReference type="Rhea" id="RHEA-COMP:19518"/>
        <dbReference type="Rhea" id="RHEA-COMP:19519"/>
        <dbReference type="ChEBI" id="CHEBI:15378"/>
        <dbReference type="ChEBI" id="CHEBI:57683"/>
        <dbReference type="ChEBI" id="CHEBI:58211"/>
        <dbReference type="ChEBI" id="CHEBI:132517"/>
        <dbReference type="ChEBI" id="CHEBI:132519"/>
        <dbReference type="EC" id="2.4.1.260"/>
    </reaction>
    <physiologicalReaction direction="left-to-right" evidence="11">
        <dbReference type="Rhea" id="RHEA:29536"/>
    </physiologicalReaction>
</comment>
<keyword evidence="14" id="KW-1185">Reference proteome</keyword>
<reference evidence="13" key="1">
    <citation type="journal article" date="2023" name="Mol. Phylogenet. Evol.">
        <title>Genome-scale phylogeny and comparative genomics of the fungal order Sordariales.</title>
        <authorList>
            <person name="Hensen N."/>
            <person name="Bonometti L."/>
            <person name="Westerberg I."/>
            <person name="Brannstrom I.O."/>
            <person name="Guillou S."/>
            <person name="Cros-Aarteil S."/>
            <person name="Calhoun S."/>
            <person name="Haridas S."/>
            <person name="Kuo A."/>
            <person name="Mondo S."/>
            <person name="Pangilinan J."/>
            <person name="Riley R."/>
            <person name="LaButti K."/>
            <person name="Andreopoulos B."/>
            <person name="Lipzen A."/>
            <person name="Chen C."/>
            <person name="Yan M."/>
            <person name="Daum C."/>
            <person name="Ng V."/>
            <person name="Clum A."/>
            <person name="Steindorff A."/>
            <person name="Ohm R.A."/>
            <person name="Martin F."/>
            <person name="Silar P."/>
            <person name="Natvig D.O."/>
            <person name="Lalanne C."/>
            <person name="Gautier V."/>
            <person name="Ament-Velasquez S.L."/>
            <person name="Kruys A."/>
            <person name="Hutchinson M.I."/>
            <person name="Powell A.J."/>
            <person name="Barry K."/>
            <person name="Miller A.N."/>
            <person name="Grigoriev I.V."/>
            <person name="Debuchy R."/>
            <person name="Gladieux P."/>
            <person name="Hiltunen Thoren M."/>
            <person name="Johannesson H."/>
        </authorList>
    </citation>
    <scope>NUCLEOTIDE SEQUENCE</scope>
    <source>
        <strain evidence="13">CBS 232.78</strain>
    </source>
</reference>
<proteinExistence type="inferred from homology"/>
<dbReference type="GO" id="GO:0006487">
    <property type="term" value="P:protein N-linked glycosylation"/>
    <property type="evidence" value="ECO:0007669"/>
    <property type="project" value="TreeGrafter"/>
</dbReference>
<evidence type="ECO:0000256" key="3">
    <source>
        <dbReference type="ARBA" id="ARBA00007063"/>
    </source>
</evidence>
<feature type="transmembrane region" description="Helical" evidence="12">
    <location>
        <begin position="6"/>
        <end position="25"/>
    </location>
</feature>
<feature type="transmembrane region" description="Helical" evidence="12">
    <location>
        <begin position="325"/>
        <end position="345"/>
    </location>
</feature>
<dbReference type="GO" id="GO:0052917">
    <property type="term" value="F:dol-P-Man:Man(7)GlcNAc(2)-PP-Dol alpha-1,6-mannosyltransferase activity"/>
    <property type="evidence" value="ECO:0007669"/>
    <property type="project" value="UniProtKB-EC"/>
</dbReference>
<feature type="transmembrane region" description="Helical" evidence="12">
    <location>
        <begin position="357"/>
        <end position="378"/>
    </location>
</feature>
<evidence type="ECO:0000256" key="12">
    <source>
        <dbReference type="RuleBase" id="RU363075"/>
    </source>
</evidence>
<dbReference type="PANTHER" id="PTHR22760">
    <property type="entry name" value="GLYCOSYLTRANSFERASE"/>
    <property type="match status" value="1"/>
</dbReference>
<evidence type="ECO:0000256" key="6">
    <source>
        <dbReference type="ARBA" id="ARBA00022692"/>
    </source>
</evidence>
<comment type="pathway">
    <text evidence="2">Protein modification; protein glycosylation.</text>
</comment>
<evidence type="ECO:0000256" key="10">
    <source>
        <dbReference type="ARBA" id="ARBA00044721"/>
    </source>
</evidence>
<dbReference type="AlphaFoldDB" id="A0AAE0U7U5"/>
<keyword evidence="5" id="KW-0808">Transferase</keyword>
<evidence type="ECO:0000256" key="9">
    <source>
        <dbReference type="ARBA" id="ARBA00023136"/>
    </source>
</evidence>
<keyword evidence="9 12" id="KW-0472">Membrane</keyword>
<accession>A0AAE0U7U5</accession>
<keyword evidence="7 12" id="KW-0256">Endoplasmic reticulum</keyword>
<evidence type="ECO:0000256" key="4">
    <source>
        <dbReference type="ARBA" id="ARBA00022676"/>
    </source>
</evidence>
<evidence type="ECO:0000256" key="7">
    <source>
        <dbReference type="ARBA" id="ARBA00022824"/>
    </source>
</evidence>
<feature type="transmembrane region" description="Helical" evidence="12">
    <location>
        <begin position="218"/>
        <end position="237"/>
    </location>
</feature>
<feature type="transmembrane region" description="Helical" evidence="12">
    <location>
        <begin position="71"/>
        <end position="89"/>
    </location>
</feature>
<comment type="function">
    <text evidence="10">Mannosyltransferase that operates in the biosynthetic pathway of dolichol-linked oligosaccharides, the glycan precursors employed in protein asparagine (N)-glycosylation. The assembly of dolichol-linked oligosaccharides begins on the cytosolic side of the endoplasmic reticulum membrane and finishes in its lumen. The sequential addition of sugars to dolichol pyrophosphate produces dolichol-linked oligosaccharides containing fourteen sugars, including two GlcNAcs, nine mannoses and three glucoses. Once assembled, the oligosaccharide is transferred from the lipid to nascent proteins by oligosaccharyltransferases. In the lumen of the endoplasmic reticulum, adds the eighth mannose residue in an alpha-1,6 linkage onto Man(7)GlcNAc(2)-PP-dolichol to produce Man(8)GlcNAc(2)-PP-dolichol.</text>
</comment>
<dbReference type="EMBL" id="JAULSW010000001">
    <property type="protein sequence ID" value="KAK3394221.1"/>
    <property type="molecule type" value="Genomic_DNA"/>
</dbReference>
<keyword evidence="6 12" id="KW-0812">Transmembrane</keyword>
<dbReference type="PANTHER" id="PTHR22760:SF1">
    <property type="entry name" value="DOL-P-MAN:MAN(7)GLCNAC(2)-PP-DOL ALPHA-1,6-MANNOSYLTRANSFERASE"/>
    <property type="match status" value="1"/>
</dbReference>
<keyword evidence="8 12" id="KW-1133">Transmembrane helix</keyword>
<evidence type="ECO:0000313" key="14">
    <source>
        <dbReference type="Proteomes" id="UP001285441"/>
    </source>
</evidence>
<comment type="similarity">
    <text evidence="3 12">Belongs to the glycosyltransferase 22 family.</text>
</comment>
<gene>
    <name evidence="13" type="ORF">B0H63DRAFT_460353</name>
</gene>
<sequence>MKLFDIALSALIPGLVLVHLAVAPYTKVEESFNIQAAHDVLVYGTPTSDINEKLSSTYDHITFPGAVPRTFIGPVLLAGVAQPIVAVVGFDKAQLVIRAILGLFNAACLLAFARNMRRAYGAATARWYLLLQASQFHAMFYASRTLPNMFAFGLTTLAFAFILPQPNRKQILPRQRLAITMLVFSAVVFRSEIALLLGTTMLYLLLVPETSLQLITKPFIVSFVVALLISVPVDSYFWQKPVWPELWGFYYNAVLGSSSEWGVSPWHYYFTSALPRLMVSPFTWTVLIPLSLRHPALAPAGRRLTIPSLLFIAIYSLQPHKEARFIFYAIPPLTGAAALGANLVFNRLHHGESNKKGSIANTFLALILVASIALSFAASSAMLLVSSLNYPGGEALAHLRDIAVLEQGHQQHDLSSPPNATGGTVVPVHADVLACMTGVTLFGTATGPAIPGGSSSTSATSGGTLDAGGSIVGRQPLSAVAGGVTLAVDKTEDSAVLARDDFWRKFDYVLVEDRSKVKGGEWEEIGVVQGYAGIEIIRGGGHKYQDIQKKKKDATPIVGNGALIGGWKNRVMTLTGGKWIGPRMVPRIYILRRVKDAKRLRKTVDA</sequence>
<keyword evidence="4 12" id="KW-0328">Glycosyltransferase</keyword>
<feature type="transmembrane region" description="Helical" evidence="12">
    <location>
        <begin position="149"/>
        <end position="165"/>
    </location>
</feature>